<dbReference type="Pfam" id="PF07727">
    <property type="entry name" value="RVT_2"/>
    <property type="match status" value="1"/>
</dbReference>
<reference evidence="2 3" key="1">
    <citation type="journal article" date="2018" name="Front. Plant Sci.">
        <title>Red Clover (Trifolium pratense) and Zigzag Clover (T. medium) - A Picture of Genomic Similarities and Differences.</title>
        <authorList>
            <person name="Dluhosova J."/>
            <person name="Istvanek J."/>
            <person name="Nedelnik J."/>
            <person name="Repkova J."/>
        </authorList>
    </citation>
    <scope>NUCLEOTIDE SEQUENCE [LARGE SCALE GENOMIC DNA]</scope>
    <source>
        <strain evidence="3">cv. 10/8</strain>
        <tissue evidence="2">Leaf</tissue>
    </source>
</reference>
<evidence type="ECO:0000313" key="3">
    <source>
        <dbReference type="Proteomes" id="UP000265520"/>
    </source>
</evidence>
<organism evidence="2 3">
    <name type="scientific">Trifolium medium</name>
    <dbReference type="NCBI Taxonomy" id="97028"/>
    <lineage>
        <taxon>Eukaryota</taxon>
        <taxon>Viridiplantae</taxon>
        <taxon>Streptophyta</taxon>
        <taxon>Embryophyta</taxon>
        <taxon>Tracheophyta</taxon>
        <taxon>Spermatophyta</taxon>
        <taxon>Magnoliopsida</taxon>
        <taxon>eudicotyledons</taxon>
        <taxon>Gunneridae</taxon>
        <taxon>Pentapetalae</taxon>
        <taxon>rosids</taxon>
        <taxon>fabids</taxon>
        <taxon>Fabales</taxon>
        <taxon>Fabaceae</taxon>
        <taxon>Papilionoideae</taxon>
        <taxon>50 kb inversion clade</taxon>
        <taxon>NPAAA clade</taxon>
        <taxon>Hologalegina</taxon>
        <taxon>IRL clade</taxon>
        <taxon>Trifolieae</taxon>
        <taxon>Trifolium</taxon>
    </lineage>
</organism>
<dbReference type="Proteomes" id="UP000265520">
    <property type="component" value="Unassembled WGS sequence"/>
</dbReference>
<keyword evidence="3" id="KW-1185">Reference proteome</keyword>
<gene>
    <name evidence="2" type="ORF">A2U01_0015280</name>
</gene>
<dbReference type="CDD" id="cd09272">
    <property type="entry name" value="RNase_HI_RT_Ty1"/>
    <property type="match status" value="1"/>
</dbReference>
<evidence type="ECO:0000313" key="2">
    <source>
        <dbReference type="EMBL" id="MCH94322.1"/>
    </source>
</evidence>
<dbReference type="EMBL" id="LXQA010027042">
    <property type="protein sequence ID" value="MCH94322.1"/>
    <property type="molecule type" value="Genomic_DNA"/>
</dbReference>
<feature type="domain" description="Reverse transcriptase Ty1/copia-type" evidence="1">
    <location>
        <begin position="2"/>
        <end position="133"/>
    </location>
</feature>
<accession>A0A392N415</accession>
<dbReference type="InterPro" id="IPR043502">
    <property type="entry name" value="DNA/RNA_pol_sf"/>
</dbReference>
<comment type="caution">
    <text evidence="2">The sequence shown here is derived from an EMBL/GenBank/DDBJ whole genome shotgun (WGS) entry which is preliminary data.</text>
</comment>
<dbReference type="SUPFAM" id="SSF56672">
    <property type="entry name" value="DNA/RNA polymerases"/>
    <property type="match status" value="1"/>
</dbReference>
<dbReference type="AlphaFoldDB" id="A0A392N415"/>
<protein>
    <submittedName>
        <fullName evidence="2">Copia-type polyprotein</fullName>
    </submittedName>
</protein>
<proteinExistence type="predicted"/>
<dbReference type="PANTHER" id="PTHR11439:SF517">
    <property type="entry name" value="CYSTEINE-RICH RLK (RECEPTOR-LIKE PROTEIN KINASE) 8"/>
    <property type="match status" value="1"/>
</dbReference>
<name>A0A392N415_9FABA</name>
<dbReference type="InterPro" id="IPR013103">
    <property type="entry name" value="RVT_2"/>
</dbReference>
<dbReference type="PANTHER" id="PTHR11439">
    <property type="entry name" value="GAG-POL-RELATED RETROTRANSPOSON"/>
    <property type="match status" value="1"/>
</dbReference>
<sequence length="281" mass="31774">MVYKLKKALYGLRQAPRAWYNKIESYFCLEKFEKCSYEHTLFVKQGVYSKILIVSLYVDDLIYTENDSQMMEAFKESMKKKFAMTDLGKMKYFLGIEVSQSNEGIFICQQKYAADILSRFGMDNCNKVCSPIVPGCRLVKNENGKASNARLYKQMVGCLMYMLATRPDLAYSVCLIARFMERSTEMHVAAVKRILRYLKGTIGCGIMYRSVSDGNMQLIGWSDSDYAGDVDDMKSTSGFVFMLGTGAISWSSQKQPIMTLSTTEAGYVASTSLRVLVNVFG</sequence>
<evidence type="ECO:0000259" key="1">
    <source>
        <dbReference type="Pfam" id="PF07727"/>
    </source>
</evidence>